<evidence type="ECO:0000313" key="9">
    <source>
        <dbReference type="EMBL" id="TYT23560.1"/>
    </source>
</evidence>
<evidence type="ECO:0000256" key="4">
    <source>
        <dbReference type="ARBA" id="ARBA00022798"/>
    </source>
</evidence>
<dbReference type="OrthoDB" id="9795622at2"/>
<evidence type="ECO:0000313" key="10">
    <source>
        <dbReference type="Proteomes" id="UP000324973"/>
    </source>
</evidence>
<evidence type="ECO:0000256" key="1">
    <source>
        <dbReference type="ARBA" id="ARBA00007277"/>
    </source>
</evidence>
<reference evidence="9 10" key="1">
    <citation type="submission" date="2019-08" db="EMBL/GenBank/DDBJ databases">
        <title>Luteimonas viscosus sp. nov., isolated from soil of a sunflower field.</title>
        <authorList>
            <person name="Jianli Z."/>
            <person name="Ying Z."/>
        </authorList>
    </citation>
    <scope>NUCLEOTIDE SEQUENCE [LARGE SCALE GENOMIC DNA]</scope>
    <source>
        <strain evidence="9 10">XBU10</strain>
    </source>
</reference>
<keyword evidence="10" id="KW-1185">Reference proteome</keyword>
<dbReference type="GO" id="GO:0042597">
    <property type="term" value="C:periplasmic space"/>
    <property type="evidence" value="ECO:0007669"/>
    <property type="project" value="TreeGrafter"/>
</dbReference>
<dbReference type="PANTHER" id="PTHR43620:SF7">
    <property type="entry name" value="GLYCEROPHOSPHODIESTER PHOSPHODIESTERASE GDPD5-RELATED"/>
    <property type="match status" value="1"/>
</dbReference>
<evidence type="ECO:0000256" key="7">
    <source>
        <dbReference type="SAM" id="SignalP"/>
    </source>
</evidence>
<dbReference type="EC" id="3.1.4.46" evidence="2"/>
<comment type="caution">
    <text evidence="9">The sequence shown here is derived from an EMBL/GenBank/DDBJ whole genome shotgun (WGS) entry which is preliminary data.</text>
</comment>
<dbReference type="EMBL" id="VTFT01000002">
    <property type="protein sequence ID" value="TYT23560.1"/>
    <property type="molecule type" value="Genomic_DNA"/>
</dbReference>
<accession>A0A5D4XLL0</accession>
<dbReference type="RefSeq" id="WP_149104256.1">
    <property type="nucleotide sequence ID" value="NZ_VTFT01000002.1"/>
</dbReference>
<proteinExistence type="inferred from homology"/>
<dbReference type="Gene3D" id="3.20.20.190">
    <property type="entry name" value="Phosphatidylinositol (PI) phosphodiesterase"/>
    <property type="match status" value="1"/>
</dbReference>
<dbReference type="InterPro" id="IPR030395">
    <property type="entry name" value="GP_PDE_dom"/>
</dbReference>
<dbReference type="GO" id="GO:0006629">
    <property type="term" value="P:lipid metabolic process"/>
    <property type="evidence" value="ECO:0007669"/>
    <property type="project" value="InterPro"/>
</dbReference>
<dbReference type="Proteomes" id="UP000324973">
    <property type="component" value="Unassembled WGS sequence"/>
</dbReference>
<sequence>MHIILLPILLLAASAGAAPPPSGPAPPAMTPATRPLLIAHRGASALLPEHTLAAYRRAIDDGADAIEPDLVMTRDGVLVARHENEIGGTTDVATHPDFAARRTRRRIDGEWVEGWFTEDFTLAELKTLRARERLPGLRSTAHDGHYPVATLEEVIALADEASARLGRDIALVPETKHPSHFASIGLAMEDRLLAVLDAHAYTRRAPVIIQSFESGNLRYLRERIGSRPNIRLLQLMLHVPAGPAGKKRGGHYAEMQTPAGLREVATYADIIGPSLRSLGVSGERPRSTLVDDAHAAGLRVMPWTYRPENRFLPPGHRAGDPGARNEAGSIRQIREHVAAGIDGLFADDPAVARRAIDPP</sequence>
<feature type="chain" id="PRO_5023130813" description="glycerophosphodiester phosphodiesterase" evidence="7">
    <location>
        <begin position="18"/>
        <end position="359"/>
    </location>
</feature>
<keyword evidence="4" id="KW-0319">Glycerol metabolism</keyword>
<dbReference type="Pfam" id="PF03009">
    <property type="entry name" value="GDPD"/>
    <property type="match status" value="1"/>
</dbReference>
<evidence type="ECO:0000256" key="5">
    <source>
        <dbReference type="ARBA" id="ARBA00022801"/>
    </source>
</evidence>
<dbReference type="InterPro" id="IPR017946">
    <property type="entry name" value="PLC-like_Pdiesterase_TIM-brl"/>
</dbReference>
<evidence type="ECO:0000259" key="8">
    <source>
        <dbReference type="PROSITE" id="PS51704"/>
    </source>
</evidence>
<evidence type="ECO:0000256" key="2">
    <source>
        <dbReference type="ARBA" id="ARBA00012247"/>
    </source>
</evidence>
<protein>
    <recommendedName>
        <fullName evidence="2">glycerophosphodiester phosphodiesterase</fullName>
        <ecNumber evidence="2">3.1.4.46</ecNumber>
    </recommendedName>
</protein>
<evidence type="ECO:0000256" key="6">
    <source>
        <dbReference type="ARBA" id="ARBA00047512"/>
    </source>
</evidence>
<comment type="similarity">
    <text evidence="1">Belongs to the glycerophosphoryl diester phosphodiesterase family.</text>
</comment>
<dbReference type="GO" id="GO:0008889">
    <property type="term" value="F:glycerophosphodiester phosphodiesterase activity"/>
    <property type="evidence" value="ECO:0007669"/>
    <property type="project" value="UniProtKB-EC"/>
</dbReference>
<feature type="signal peptide" evidence="7">
    <location>
        <begin position="1"/>
        <end position="17"/>
    </location>
</feature>
<keyword evidence="3 7" id="KW-0732">Signal</keyword>
<comment type="catalytic activity">
    <reaction evidence="6">
        <text>a sn-glycero-3-phosphodiester + H2O = an alcohol + sn-glycerol 3-phosphate + H(+)</text>
        <dbReference type="Rhea" id="RHEA:12969"/>
        <dbReference type="ChEBI" id="CHEBI:15377"/>
        <dbReference type="ChEBI" id="CHEBI:15378"/>
        <dbReference type="ChEBI" id="CHEBI:30879"/>
        <dbReference type="ChEBI" id="CHEBI:57597"/>
        <dbReference type="ChEBI" id="CHEBI:83408"/>
        <dbReference type="EC" id="3.1.4.46"/>
    </reaction>
</comment>
<dbReference type="SUPFAM" id="SSF51695">
    <property type="entry name" value="PLC-like phosphodiesterases"/>
    <property type="match status" value="1"/>
</dbReference>
<dbReference type="GO" id="GO:0006071">
    <property type="term" value="P:glycerol metabolic process"/>
    <property type="evidence" value="ECO:0007669"/>
    <property type="project" value="UniProtKB-KW"/>
</dbReference>
<evidence type="ECO:0000256" key="3">
    <source>
        <dbReference type="ARBA" id="ARBA00022729"/>
    </source>
</evidence>
<dbReference type="PROSITE" id="PS51704">
    <property type="entry name" value="GP_PDE"/>
    <property type="match status" value="1"/>
</dbReference>
<keyword evidence="5" id="KW-0378">Hydrolase</keyword>
<dbReference type="PANTHER" id="PTHR43620">
    <property type="entry name" value="GLYCEROPHOSPHORYL DIESTER PHOSPHODIESTERASE"/>
    <property type="match status" value="1"/>
</dbReference>
<organism evidence="9 10">
    <name type="scientific">Luteimonas viscosa</name>
    <dbReference type="NCBI Taxonomy" id="1132694"/>
    <lineage>
        <taxon>Bacteria</taxon>
        <taxon>Pseudomonadati</taxon>
        <taxon>Pseudomonadota</taxon>
        <taxon>Gammaproteobacteria</taxon>
        <taxon>Lysobacterales</taxon>
        <taxon>Lysobacteraceae</taxon>
        <taxon>Luteimonas</taxon>
    </lineage>
</organism>
<name>A0A5D4XLL0_9GAMM</name>
<gene>
    <name evidence="9" type="ORF">FZO89_15010</name>
</gene>
<feature type="domain" description="GP-PDE" evidence="8">
    <location>
        <begin position="35"/>
        <end position="356"/>
    </location>
</feature>
<dbReference type="AlphaFoldDB" id="A0A5D4XLL0"/>